<accession>A0A1G7UA92</accession>
<keyword evidence="4" id="KW-1185">Reference proteome</keyword>
<dbReference type="GO" id="GO:0008716">
    <property type="term" value="F:D-alanine-D-alanine ligase activity"/>
    <property type="evidence" value="ECO:0007669"/>
    <property type="project" value="TreeGrafter"/>
</dbReference>
<name>A0A1G7UA92_9PROT</name>
<sequence length="340" mass="35529">MALDLAVLLGDPRLPYSYTVDGRFSDADHAAVARLKAALDALDGVACRYLEDHGRLIADLTAAAPDLVLNFCNTGLGNDPARQLHVPALLEALGHPYVGADARALAVCHDKALVMAAAAALGIPVPATRLVDGTDPPADPAPSYPAIVKPNDGDGSIGITAGAVVRTSDAARAYLADMTASTGRRWAVVQAWLPGAEYSVAMVGNPEPGFAELPPLQLDFSRLPPGAPPILPLDGKIDPASPYYGGVRLLPADLDAAGQRQLRDQCARVFARLGLRDYARFDWRADAAGVRHLIDVNAHPMWGADGMMATMAGFAGDSYAGYLRRVIAAGTARNGLAVPG</sequence>
<organism evidence="3 4">
    <name type="scientific">Limimonas halophila</name>
    <dbReference type="NCBI Taxonomy" id="1082479"/>
    <lineage>
        <taxon>Bacteria</taxon>
        <taxon>Pseudomonadati</taxon>
        <taxon>Pseudomonadota</taxon>
        <taxon>Alphaproteobacteria</taxon>
        <taxon>Rhodospirillales</taxon>
        <taxon>Rhodovibrionaceae</taxon>
        <taxon>Limimonas</taxon>
    </lineage>
</organism>
<evidence type="ECO:0000313" key="3">
    <source>
        <dbReference type="EMBL" id="SDG44383.1"/>
    </source>
</evidence>
<dbReference type="Gene3D" id="3.30.1490.20">
    <property type="entry name" value="ATP-grasp fold, A domain"/>
    <property type="match status" value="1"/>
</dbReference>
<dbReference type="GO" id="GO:0005524">
    <property type="term" value="F:ATP binding"/>
    <property type="evidence" value="ECO:0007669"/>
    <property type="project" value="UniProtKB-UniRule"/>
</dbReference>
<dbReference type="AlphaFoldDB" id="A0A1G7UA92"/>
<keyword evidence="1" id="KW-0547">Nucleotide-binding</keyword>
<proteinExistence type="predicted"/>
<dbReference type="Pfam" id="PF02655">
    <property type="entry name" value="ATP-grasp_3"/>
    <property type="match status" value="1"/>
</dbReference>
<protein>
    <submittedName>
        <fullName evidence="3">D-alanine-D-alanine ligase</fullName>
    </submittedName>
</protein>
<dbReference type="Gene3D" id="3.30.470.20">
    <property type="entry name" value="ATP-grasp fold, B domain"/>
    <property type="match status" value="1"/>
</dbReference>
<keyword evidence="3" id="KW-0436">Ligase</keyword>
<dbReference type="STRING" id="1082479.SAMN05216241_11317"/>
<dbReference type="InterPro" id="IPR013815">
    <property type="entry name" value="ATP_grasp_subdomain_1"/>
</dbReference>
<reference evidence="3 4" key="1">
    <citation type="submission" date="2016-10" db="EMBL/GenBank/DDBJ databases">
        <authorList>
            <person name="de Groot N.N."/>
        </authorList>
    </citation>
    <scope>NUCLEOTIDE SEQUENCE [LARGE SCALE GENOMIC DNA]</scope>
    <source>
        <strain evidence="3 4">DSM 25584</strain>
    </source>
</reference>
<dbReference type="OrthoDB" id="9813261at2"/>
<dbReference type="Proteomes" id="UP000199415">
    <property type="component" value="Unassembled WGS sequence"/>
</dbReference>
<dbReference type="InterPro" id="IPR011761">
    <property type="entry name" value="ATP-grasp"/>
</dbReference>
<feature type="domain" description="ATP-grasp" evidence="2">
    <location>
        <begin position="115"/>
        <end position="328"/>
    </location>
</feature>
<evidence type="ECO:0000259" key="2">
    <source>
        <dbReference type="PROSITE" id="PS50975"/>
    </source>
</evidence>
<dbReference type="SUPFAM" id="SSF56059">
    <property type="entry name" value="Glutathione synthetase ATP-binding domain-like"/>
    <property type="match status" value="1"/>
</dbReference>
<evidence type="ECO:0000313" key="4">
    <source>
        <dbReference type="Proteomes" id="UP000199415"/>
    </source>
</evidence>
<evidence type="ECO:0000256" key="1">
    <source>
        <dbReference type="PROSITE-ProRule" id="PRU00409"/>
    </source>
</evidence>
<dbReference type="RefSeq" id="WP_090021601.1">
    <property type="nucleotide sequence ID" value="NZ_FNCE01000013.1"/>
</dbReference>
<dbReference type="PANTHER" id="PTHR23132:SF23">
    <property type="entry name" value="D-ALANINE--D-ALANINE LIGASE B"/>
    <property type="match status" value="1"/>
</dbReference>
<dbReference type="PROSITE" id="PS50975">
    <property type="entry name" value="ATP_GRASP"/>
    <property type="match status" value="1"/>
</dbReference>
<dbReference type="GO" id="GO:0046872">
    <property type="term" value="F:metal ion binding"/>
    <property type="evidence" value="ECO:0007669"/>
    <property type="project" value="InterPro"/>
</dbReference>
<dbReference type="PANTHER" id="PTHR23132">
    <property type="entry name" value="D-ALANINE--D-ALANINE LIGASE"/>
    <property type="match status" value="1"/>
</dbReference>
<keyword evidence="1" id="KW-0067">ATP-binding</keyword>
<dbReference type="InterPro" id="IPR003806">
    <property type="entry name" value="ATP-grasp_PylC-type"/>
</dbReference>
<dbReference type="EMBL" id="FNCE01000013">
    <property type="protein sequence ID" value="SDG44383.1"/>
    <property type="molecule type" value="Genomic_DNA"/>
</dbReference>
<gene>
    <name evidence="3" type="ORF">SAMN05216241_11317</name>
</gene>